<name>A0ABV1W2G1_9ACTN</name>
<accession>A0ABV1W2G1</accession>
<reference evidence="1 2" key="1">
    <citation type="submission" date="2024-06" db="EMBL/GenBank/DDBJ databases">
        <title>The Natural Products Discovery Center: Release of the First 8490 Sequenced Strains for Exploring Actinobacteria Biosynthetic Diversity.</title>
        <authorList>
            <person name="Kalkreuter E."/>
            <person name="Kautsar S.A."/>
            <person name="Yang D."/>
            <person name="Bader C.D."/>
            <person name="Teijaro C.N."/>
            <person name="Fluegel L."/>
            <person name="Davis C.M."/>
            <person name="Simpson J.R."/>
            <person name="Lauterbach L."/>
            <person name="Steele A.D."/>
            <person name="Gui C."/>
            <person name="Meng S."/>
            <person name="Li G."/>
            <person name="Viehrig K."/>
            <person name="Ye F."/>
            <person name="Su P."/>
            <person name="Kiefer A.F."/>
            <person name="Nichols A."/>
            <person name="Cepeda A.J."/>
            <person name="Yan W."/>
            <person name="Fan B."/>
            <person name="Jiang Y."/>
            <person name="Adhikari A."/>
            <person name="Zheng C.-J."/>
            <person name="Schuster L."/>
            <person name="Cowan T.M."/>
            <person name="Smanski M.J."/>
            <person name="Chevrette M.G."/>
            <person name="De Carvalho L.P.S."/>
            <person name="Shen B."/>
        </authorList>
    </citation>
    <scope>NUCLEOTIDE SEQUENCE [LARGE SCALE GENOMIC DNA]</scope>
    <source>
        <strain evidence="1 2">NPDC000634</strain>
    </source>
</reference>
<keyword evidence="2" id="KW-1185">Reference proteome</keyword>
<dbReference type="EMBL" id="JBEPCU010000227">
    <property type="protein sequence ID" value="MER6978381.1"/>
    <property type="molecule type" value="Genomic_DNA"/>
</dbReference>
<dbReference type="RefSeq" id="WP_279634659.1">
    <property type="nucleotide sequence ID" value="NZ_MUBM01000035.1"/>
</dbReference>
<sequence length="40" mass="4290">MRERLEAAAATDDARSTREQLVSFGVQAVPDGFEPRLAAG</sequence>
<organism evidence="1 2">
    <name type="scientific">Streptomyces carpinensis</name>
    <dbReference type="NCBI Taxonomy" id="66369"/>
    <lineage>
        <taxon>Bacteria</taxon>
        <taxon>Bacillati</taxon>
        <taxon>Actinomycetota</taxon>
        <taxon>Actinomycetes</taxon>
        <taxon>Kitasatosporales</taxon>
        <taxon>Streptomycetaceae</taxon>
        <taxon>Streptomyces</taxon>
    </lineage>
</organism>
<protein>
    <submittedName>
        <fullName evidence="1">Uncharacterized protein</fullName>
    </submittedName>
</protein>
<dbReference type="Proteomes" id="UP001458415">
    <property type="component" value="Unassembled WGS sequence"/>
</dbReference>
<comment type="caution">
    <text evidence="1">The sequence shown here is derived from an EMBL/GenBank/DDBJ whole genome shotgun (WGS) entry which is preliminary data.</text>
</comment>
<evidence type="ECO:0000313" key="1">
    <source>
        <dbReference type="EMBL" id="MER6978381.1"/>
    </source>
</evidence>
<evidence type="ECO:0000313" key="2">
    <source>
        <dbReference type="Proteomes" id="UP001458415"/>
    </source>
</evidence>
<gene>
    <name evidence="1" type="ORF">ABT317_15545</name>
</gene>
<proteinExistence type="predicted"/>